<reference evidence="1 2" key="1">
    <citation type="journal article" date="2024" name="G3 (Bethesda)">
        <title>Genome assembly of Hibiscus sabdariffa L. provides insights into metabolisms of medicinal natural products.</title>
        <authorList>
            <person name="Kim T."/>
        </authorList>
    </citation>
    <scope>NUCLEOTIDE SEQUENCE [LARGE SCALE GENOMIC DNA]</scope>
    <source>
        <strain evidence="1">TK-2024</strain>
        <tissue evidence="1">Old leaves</tissue>
    </source>
</reference>
<gene>
    <name evidence="1" type="ORF">V6N12_059027</name>
</gene>
<comment type="caution">
    <text evidence="1">The sequence shown here is derived from an EMBL/GenBank/DDBJ whole genome shotgun (WGS) entry which is preliminary data.</text>
</comment>
<organism evidence="1 2">
    <name type="scientific">Hibiscus sabdariffa</name>
    <name type="common">roselle</name>
    <dbReference type="NCBI Taxonomy" id="183260"/>
    <lineage>
        <taxon>Eukaryota</taxon>
        <taxon>Viridiplantae</taxon>
        <taxon>Streptophyta</taxon>
        <taxon>Embryophyta</taxon>
        <taxon>Tracheophyta</taxon>
        <taxon>Spermatophyta</taxon>
        <taxon>Magnoliopsida</taxon>
        <taxon>eudicotyledons</taxon>
        <taxon>Gunneridae</taxon>
        <taxon>Pentapetalae</taxon>
        <taxon>rosids</taxon>
        <taxon>malvids</taxon>
        <taxon>Malvales</taxon>
        <taxon>Malvaceae</taxon>
        <taxon>Malvoideae</taxon>
        <taxon>Hibiscus</taxon>
    </lineage>
</organism>
<name>A0ABR2ETZ1_9ROSI</name>
<accession>A0ABR2ETZ1</accession>
<protein>
    <submittedName>
        <fullName evidence="1">Uncharacterized protein</fullName>
    </submittedName>
</protein>
<dbReference type="Proteomes" id="UP001472677">
    <property type="component" value="Unassembled WGS sequence"/>
</dbReference>
<evidence type="ECO:0000313" key="1">
    <source>
        <dbReference type="EMBL" id="KAK8565465.1"/>
    </source>
</evidence>
<sequence>MPQVPLVPTLECLSSPLALENQRFSKHGRSNARSMIGLDENGVSSETCCARMVTGDIGSDSNFDNIFDLTPDKVIVRDEDCIIDQSGEYPTIAFSDHVHDQIHQCMLQTIIDICPSNETVKDKAAQMLAFAGASGSRFSVLNADDMEYVHAESTEGATTGSDLVMKTTNLTSVASPAPAITQSAEVVKSAGYLASNPPKKSLTLKGSAEQAMAIPMVPGNSVKVVEHDSTGKFSEHRAVSILEQDHEMNFREGIQSGNNRGFKMKSAKENLKTGLTIRKSSGAKTISRPVLTEWVDNVNAQLDKIVLQKELEPGGTSKVIVNNGGSLEVIQEECRHQSLGGLATDPVVITDDSNVSMV</sequence>
<dbReference type="EMBL" id="JBBPBM010000010">
    <property type="protein sequence ID" value="KAK8565465.1"/>
    <property type="molecule type" value="Genomic_DNA"/>
</dbReference>
<keyword evidence="2" id="KW-1185">Reference proteome</keyword>
<proteinExistence type="predicted"/>
<evidence type="ECO:0000313" key="2">
    <source>
        <dbReference type="Proteomes" id="UP001472677"/>
    </source>
</evidence>